<evidence type="ECO:0000256" key="7">
    <source>
        <dbReference type="SAM" id="Phobius"/>
    </source>
</evidence>
<evidence type="ECO:0000313" key="8">
    <source>
        <dbReference type="EMBL" id="MBA0609718.1"/>
    </source>
</evidence>
<dbReference type="GO" id="GO:0000428">
    <property type="term" value="C:DNA-directed RNA polymerase complex"/>
    <property type="evidence" value="ECO:0007669"/>
    <property type="project" value="UniProtKB-KW"/>
</dbReference>
<organism evidence="8 9">
    <name type="scientific">Gossypium davidsonii</name>
    <name type="common">Davidson's cotton</name>
    <name type="synonym">Gossypium klotzschianum subsp. davidsonii</name>
    <dbReference type="NCBI Taxonomy" id="34287"/>
    <lineage>
        <taxon>Eukaryota</taxon>
        <taxon>Viridiplantae</taxon>
        <taxon>Streptophyta</taxon>
        <taxon>Embryophyta</taxon>
        <taxon>Tracheophyta</taxon>
        <taxon>Spermatophyta</taxon>
        <taxon>Magnoliopsida</taxon>
        <taxon>eudicotyledons</taxon>
        <taxon>Gunneridae</taxon>
        <taxon>Pentapetalae</taxon>
        <taxon>rosids</taxon>
        <taxon>malvids</taxon>
        <taxon>Malvales</taxon>
        <taxon>Malvaceae</taxon>
        <taxon>Malvoideae</taxon>
        <taxon>Gossypium</taxon>
    </lineage>
</organism>
<keyword evidence="7" id="KW-1133">Transmembrane helix</keyword>
<evidence type="ECO:0000256" key="5">
    <source>
        <dbReference type="ARBA" id="ARBA00023242"/>
    </source>
</evidence>
<keyword evidence="7" id="KW-0812">Transmembrane</keyword>
<dbReference type="InterPro" id="IPR009668">
    <property type="entry name" value="RNA_pol-assoc_fac_A49-like"/>
</dbReference>
<feature type="compositionally biased region" description="Basic and acidic residues" evidence="6">
    <location>
        <begin position="19"/>
        <end position="34"/>
    </location>
</feature>
<evidence type="ECO:0000256" key="6">
    <source>
        <dbReference type="SAM" id="MobiDB-lite"/>
    </source>
</evidence>
<gene>
    <name evidence="8" type="ORF">Godav_021730</name>
</gene>
<protein>
    <recommendedName>
        <fullName evidence="10">DNA-directed RNA polymerase I subunit rpa49</fullName>
    </recommendedName>
</protein>
<keyword evidence="9" id="KW-1185">Reference proteome</keyword>
<evidence type="ECO:0000256" key="2">
    <source>
        <dbReference type="ARBA" id="ARBA00009430"/>
    </source>
</evidence>
<proteinExistence type="inferred from homology"/>
<keyword evidence="3" id="KW-0240">DNA-directed RNA polymerase</keyword>
<keyword evidence="7" id="KW-0472">Membrane</keyword>
<dbReference type="GO" id="GO:0005730">
    <property type="term" value="C:nucleolus"/>
    <property type="evidence" value="ECO:0007669"/>
    <property type="project" value="UniProtKB-SubCell"/>
</dbReference>
<dbReference type="Pfam" id="PF06870">
    <property type="entry name" value="RNA_pol_I_A49"/>
    <property type="match status" value="1"/>
</dbReference>
<feature type="region of interest" description="Disordered" evidence="6">
    <location>
        <begin position="1"/>
        <end position="82"/>
    </location>
</feature>
<dbReference type="Proteomes" id="UP000593561">
    <property type="component" value="Unassembled WGS sequence"/>
</dbReference>
<comment type="similarity">
    <text evidence="2">Belongs to the eukaryotic RPA49/POLR1E RNA polymerase subunit family.</text>
</comment>
<dbReference type="PANTHER" id="PTHR14440">
    <property type="entry name" value="DNA-DIRECTED RNA POLYMERASE I SUBUNIT RPA49"/>
    <property type="match status" value="1"/>
</dbReference>
<evidence type="ECO:0008006" key="10">
    <source>
        <dbReference type="Google" id="ProtNLM"/>
    </source>
</evidence>
<comment type="caution">
    <text evidence="8">The sequence shown here is derived from an EMBL/GenBank/DDBJ whole genome shotgun (WGS) entry which is preliminary data.</text>
</comment>
<reference evidence="8 9" key="1">
    <citation type="journal article" date="2019" name="Genome Biol. Evol.">
        <title>Insights into the evolution of the New World diploid cottons (Gossypium, subgenus Houzingenia) based on genome sequencing.</title>
        <authorList>
            <person name="Grover C.E."/>
            <person name="Arick M.A. 2nd"/>
            <person name="Thrash A."/>
            <person name="Conover J.L."/>
            <person name="Sanders W.S."/>
            <person name="Peterson D.G."/>
            <person name="Frelichowski J.E."/>
            <person name="Scheffler J.A."/>
            <person name="Scheffler B.E."/>
            <person name="Wendel J.F."/>
        </authorList>
    </citation>
    <scope>NUCLEOTIDE SEQUENCE [LARGE SCALE GENOMIC DNA]</scope>
    <source>
        <strain evidence="8">27</strain>
        <tissue evidence="8">Leaf</tissue>
    </source>
</reference>
<name>A0A7J8R7B6_GOSDV</name>
<feature type="transmembrane region" description="Helical" evidence="7">
    <location>
        <begin position="441"/>
        <end position="464"/>
    </location>
</feature>
<comment type="subcellular location">
    <subcellularLocation>
        <location evidence="1">Nucleus</location>
        <location evidence="1">Nucleolus</location>
    </subcellularLocation>
</comment>
<dbReference type="EMBL" id="JABFAC010000003">
    <property type="protein sequence ID" value="MBA0609718.1"/>
    <property type="molecule type" value="Genomic_DNA"/>
</dbReference>
<accession>A0A7J8R7B6</accession>
<evidence type="ECO:0000256" key="3">
    <source>
        <dbReference type="ARBA" id="ARBA00022478"/>
    </source>
</evidence>
<keyword evidence="4" id="KW-0804">Transcription</keyword>
<dbReference type="AlphaFoldDB" id="A0A7J8R7B6"/>
<dbReference type="GO" id="GO:0006351">
    <property type="term" value="P:DNA-templated transcription"/>
    <property type="evidence" value="ECO:0007669"/>
    <property type="project" value="InterPro"/>
</dbReference>
<evidence type="ECO:0000313" key="9">
    <source>
        <dbReference type="Proteomes" id="UP000593561"/>
    </source>
</evidence>
<sequence>MDEQPSASKSRTQKSKKRSRDDNQNPGGLKHENLQVKIQLFQDQPNKIPPLVAYFPSGYNPQTQKRQDEEEPNNQNNSPKVPKVKVFRNMAQRKGNRLQVVVSPGGSNVDFVGSSFTGEAAAAQVCRYSLGVLDKEAGTLKIIPIATNKIFRLEPRVRTAETANEEASNSTKSELTANRMDKLGELTALYGTKRERKKRKDAINLKKEVDSESQKSLDKKIEEVAFDKEALANTSSLIARNIPPHDVSATTPLEAYPLDKIILKGDWDFLGDIYKLWQGGEKVATNAYPHFVCNRIRKLDAIEDETQQWKLSCILSYITHLMKFRDQFSMGHVKSGKKHNIPSIIHHRFLNLFTDPESKILASEKINLFISYVLVLALHVDGFRTDPSDIAQDLRISKHIIRYPSRPSKLSFSEYKTKTTTVDGSAVTDDISAMSVHGGGFFVLALLVLTMPNFDLSMFVVFIYSS</sequence>
<keyword evidence="5" id="KW-0539">Nucleus</keyword>
<dbReference type="GO" id="GO:0003677">
    <property type="term" value="F:DNA binding"/>
    <property type="evidence" value="ECO:0007669"/>
    <property type="project" value="InterPro"/>
</dbReference>
<evidence type="ECO:0000256" key="1">
    <source>
        <dbReference type="ARBA" id="ARBA00004604"/>
    </source>
</evidence>
<evidence type="ECO:0000256" key="4">
    <source>
        <dbReference type="ARBA" id="ARBA00023163"/>
    </source>
</evidence>